<evidence type="ECO:0000259" key="2">
    <source>
        <dbReference type="Pfam" id="PF00171"/>
    </source>
</evidence>
<dbReference type="GO" id="GO:0004777">
    <property type="term" value="F:succinate-semialdehyde dehydrogenase (NAD+) activity"/>
    <property type="evidence" value="ECO:0007669"/>
    <property type="project" value="TreeGrafter"/>
</dbReference>
<dbReference type="Pfam" id="PF00171">
    <property type="entry name" value="Aldedh"/>
    <property type="match status" value="1"/>
</dbReference>
<reference evidence="3" key="1">
    <citation type="submission" date="2013-07" db="EMBL/GenBank/DDBJ databases">
        <title>The Genome Sequence of Cryptococcus pinus CBS10737.</title>
        <authorList>
            <consortium name="The Broad Institute Genome Sequencing Platform"/>
            <person name="Cuomo C."/>
            <person name="Litvintseva A."/>
            <person name="Chen Y."/>
            <person name="Heitman J."/>
            <person name="Sun S."/>
            <person name="Springer D."/>
            <person name="Dromer F."/>
            <person name="Young S.K."/>
            <person name="Zeng Q."/>
            <person name="Gargeya S."/>
            <person name="Fitzgerald M."/>
            <person name="Abouelleil A."/>
            <person name="Alvarado L."/>
            <person name="Berlin A.M."/>
            <person name="Chapman S.B."/>
            <person name="Dewar J."/>
            <person name="Goldberg J."/>
            <person name="Griggs A."/>
            <person name="Gujja S."/>
            <person name="Hansen M."/>
            <person name="Howarth C."/>
            <person name="Imamovic A."/>
            <person name="Larimer J."/>
            <person name="McCowan C."/>
            <person name="Murphy C."/>
            <person name="Pearson M."/>
            <person name="Priest M."/>
            <person name="Roberts A."/>
            <person name="Saif S."/>
            <person name="Shea T."/>
            <person name="Sykes S."/>
            <person name="Wortman J."/>
            <person name="Nusbaum C."/>
            <person name="Birren B."/>
        </authorList>
    </citation>
    <scope>NUCLEOTIDE SEQUENCE [LARGE SCALE GENOMIC DNA]</scope>
    <source>
        <strain evidence="3">CBS 10737</strain>
    </source>
</reference>
<evidence type="ECO:0000313" key="5">
    <source>
        <dbReference type="Proteomes" id="UP000094020"/>
    </source>
</evidence>
<dbReference type="OrthoDB" id="310895at2759"/>
<dbReference type="GO" id="GO:0009450">
    <property type="term" value="P:gamma-aminobutyric acid catabolic process"/>
    <property type="evidence" value="ECO:0007669"/>
    <property type="project" value="TreeGrafter"/>
</dbReference>
<keyword evidence="5" id="KW-1185">Reference proteome</keyword>
<protein>
    <recommendedName>
        <fullName evidence="2">Aldehyde dehydrogenase domain-containing protein</fullName>
    </recommendedName>
</protein>
<dbReference type="GeneID" id="30173091"/>
<proteinExistence type="predicted"/>
<dbReference type="RefSeq" id="XP_019010254.1">
    <property type="nucleotide sequence ID" value="XM_019156452.1"/>
</dbReference>
<dbReference type="STRING" id="1296096.A0A1B9I0J3"/>
<evidence type="ECO:0000313" key="3">
    <source>
        <dbReference type="EMBL" id="OCF49035.1"/>
    </source>
</evidence>
<reference evidence="3" key="3">
    <citation type="submission" date="2016-07" db="EMBL/GenBank/DDBJ databases">
        <title>Evolution of pathogenesis and genome organization in the Tremellales.</title>
        <authorList>
            <person name="Cuomo C."/>
            <person name="Litvintseva A."/>
            <person name="Heitman J."/>
            <person name="Chen Y."/>
            <person name="Sun S."/>
            <person name="Springer D."/>
            <person name="Dromer F."/>
            <person name="Young S."/>
            <person name="Zeng Q."/>
            <person name="Chapman S."/>
            <person name="Gujja S."/>
            <person name="Saif S."/>
            <person name="Birren B."/>
        </authorList>
    </citation>
    <scope>NUCLEOTIDE SEQUENCE</scope>
    <source>
        <strain evidence="3">CBS 10737</strain>
    </source>
</reference>
<gene>
    <name evidence="3" type="ORF">I206_04722</name>
    <name evidence="4" type="ORF">I206_105900</name>
</gene>
<dbReference type="PANTHER" id="PTHR43353">
    <property type="entry name" value="SUCCINATE-SEMIALDEHYDE DEHYDROGENASE, MITOCHONDRIAL"/>
    <property type="match status" value="1"/>
</dbReference>
<accession>A0A1B9I0J3</accession>
<organism evidence="3">
    <name type="scientific">Kwoniella pini CBS 10737</name>
    <dbReference type="NCBI Taxonomy" id="1296096"/>
    <lineage>
        <taxon>Eukaryota</taxon>
        <taxon>Fungi</taxon>
        <taxon>Dikarya</taxon>
        <taxon>Basidiomycota</taxon>
        <taxon>Agaricomycotina</taxon>
        <taxon>Tremellomycetes</taxon>
        <taxon>Tremellales</taxon>
        <taxon>Cryptococcaceae</taxon>
        <taxon>Kwoniella</taxon>
    </lineage>
</organism>
<sequence>MLVQSRLRGSVFCSSSRSFATTARRTNLPVVPLWINGQASTSSSGGSVTHKHPKSARETCEVIVAGEDETNQAILDSKRAFEDWRNVNGWERKGILQNVVQLLKDRKDTFTEALKADASFADIVIGGDQMSASHLVEGAANTAISVEGSIPQTKDDSFSMVLRQPYGPVLSIPAFNYPLTLALRSIAYPLACGNTVLLRASPLLPQFFGLLAPLFEDAGLPKGVLQTLNLSEKDAPARVEQLIAHRDVKMVNFTGSVRLGKILAAKCGEHLKPSVMELGGKSIAIVLPNADLKLAANNILFGAFFNSGQVCMSTEQVLVHSDIAAEFEEILKQTAEEAQWGEGMEMVRPDSGIGARAMYDDAVKGGAKPLYSASPSSTSSTTTSFPPTILTSLSPKTTLYREESFAPLLSLHTFDNIDKIIEYANSHSTGLSTSIFSQDFQESLELAKKLESGAVHVNGMTIHDQHNLPHGGWKNSGWGRFNGIGAIESFTQTKNIRFAKEAMLPIGAMYKGL</sequence>
<dbReference type="Gene3D" id="3.40.309.10">
    <property type="entry name" value="Aldehyde Dehydrogenase, Chain A, domain 2"/>
    <property type="match status" value="1"/>
</dbReference>
<dbReference type="Proteomes" id="UP000094020">
    <property type="component" value="Chromosome 8"/>
</dbReference>
<dbReference type="Gene3D" id="3.40.605.10">
    <property type="entry name" value="Aldehyde Dehydrogenase, Chain A, domain 1"/>
    <property type="match status" value="1"/>
</dbReference>
<dbReference type="InterPro" id="IPR016162">
    <property type="entry name" value="Ald_DH_N"/>
</dbReference>
<reference evidence="4" key="2">
    <citation type="submission" date="2013-07" db="EMBL/GenBank/DDBJ databases">
        <authorList>
            <consortium name="The Broad Institute Genome Sequencing Platform"/>
            <person name="Cuomo C."/>
            <person name="Litvintseva A."/>
            <person name="Chen Y."/>
            <person name="Heitman J."/>
            <person name="Sun S."/>
            <person name="Springer D."/>
            <person name="Dromer F."/>
            <person name="Young S.K."/>
            <person name="Zeng Q."/>
            <person name="Gargeya S."/>
            <person name="Fitzgerald M."/>
            <person name="Abouelleil A."/>
            <person name="Alvarado L."/>
            <person name="Berlin A.M."/>
            <person name="Chapman S.B."/>
            <person name="Dewar J."/>
            <person name="Goldberg J."/>
            <person name="Griggs A."/>
            <person name="Gujja S."/>
            <person name="Hansen M."/>
            <person name="Howarth C."/>
            <person name="Imamovic A."/>
            <person name="Larimer J."/>
            <person name="McCowan C."/>
            <person name="Murphy C."/>
            <person name="Pearson M."/>
            <person name="Priest M."/>
            <person name="Roberts A."/>
            <person name="Saif S."/>
            <person name="Shea T."/>
            <person name="Sykes S."/>
            <person name="Wortman J."/>
            <person name="Nusbaum C."/>
            <person name="Birren B."/>
        </authorList>
    </citation>
    <scope>NUCLEOTIDE SEQUENCE</scope>
    <source>
        <strain evidence="4">CBS 10737</strain>
    </source>
</reference>
<reference evidence="4" key="4">
    <citation type="submission" date="2024-02" db="EMBL/GenBank/DDBJ databases">
        <title>Comparative genomics of Cryptococcus and Kwoniella reveals pathogenesis evolution and contrasting modes of karyotype evolution via chromosome fusion or intercentromeric recombination.</title>
        <authorList>
            <person name="Coelho M.A."/>
            <person name="David-Palma M."/>
            <person name="Shea T."/>
            <person name="Bowers K."/>
            <person name="McGinley-Smith S."/>
            <person name="Mohammad A.W."/>
            <person name="Gnirke A."/>
            <person name="Yurkov A.M."/>
            <person name="Nowrousian M."/>
            <person name="Sun S."/>
            <person name="Cuomo C.A."/>
            <person name="Heitman J."/>
        </authorList>
    </citation>
    <scope>NUCLEOTIDE SEQUENCE</scope>
    <source>
        <strain evidence="4">CBS 10737</strain>
    </source>
</reference>
<dbReference type="InterPro" id="IPR015590">
    <property type="entry name" value="Aldehyde_DH_dom"/>
</dbReference>
<keyword evidence="1" id="KW-0560">Oxidoreductase</keyword>
<dbReference type="KEGG" id="kpin:30173091"/>
<dbReference type="AlphaFoldDB" id="A0A1B9I0J3"/>
<feature type="domain" description="Aldehyde dehydrogenase" evidence="2">
    <location>
        <begin position="46"/>
        <end position="496"/>
    </location>
</feature>
<dbReference type="InterPro" id="IPR050740">
    <property type="entry name" value="Aldehyde_DH_Superfamily"/>
</dbReference>
<name>A0A1B9I0J3_9TREE</name>
<evidence type="ECO:0000256" key="1">
    <source>
        <dbReference type="ARBA" id="ARBA00023002"/>
    </source>
</evidence>
<dbReference type="EMBL" id="CP144526">
    <property type="protein sequence ID" value="WWC71941.1"/>
    <property type="molecule type" value="Genomic_DNA"/>
</dbReference>
<dbReference type="InterPro" id="IPR016163">
    <property type="entry name" value="Ald_DH_C"/>
</dbReference>
<evidence type="ECO:0000313" key="4">
    <source>
        <dbReference type="EMBL" id="WWC71941.1"/>
    </source>
</evidence>
<dbReference type="EMBL" id="KI894012">
    <property type="protein sequence ID" value="OCF49035.1"/>
    <property type="molecule type" value="Genomic_DNA"/>
</dbReference>
<dbReference type="SUPFAM" id="SSF53720">
    <property type="entry name" value="ALDH-like"/>
    <property type="match status" value="1"/>
</dbReference>
<dbReference type="InterPro" id="IPR016161">
    <property type="entry name" value="Ald_DH/histidinol_DH"/>
</dbReference>
<dbReference type="PANTHER" id="PTHR43353:SF6">
    <property type="entry name" value="CYTOPLASMIC ALDEHYDE DEHYDROGENASE (EUROFUNG)"/>
    <property type="match status" value="1"/>
</dbReference>